<dbReference type="Proteomes" id="UP001178148">
    <property type="component" value="Unassembled WGS sequence"/>
</dbReference>
<proteinExistence type="predicted"/>
<reference evidence="2 3" key="1">
    <citation type="journal article" date="2023" name="bioRxiv">
        <title>An intranuclear bacterial parasite of deep-sea mussels expresses apoptosis inhibitors acquired from its host.</title>
        <authorList>
            <person name="Gonzalez Porras M.A."/>
            <person name="Assie A."/>
            <person name="Tietjen M."/>
            <person name="Violette M."/>
            <person name="Kleiner M."/>
            <person name="Gruber-Vodicka H."/>
            <person name="Dubilier N."/>
            <person name="Leisch N."/>
        </authorList>
    </citation>
    <scope>NUCLEOTIDE SEQUENCE [LARGE SCALE GENOMIC DNA]</scope>
    <source>
        <strain evidence="2">IAP13</strain>
    </source>
</reference>
<dbReference type="CDD" id="cd06587">
    <property type="entry name" value="VOC"/>
    <property type="match status" value="1"/>
</dbReference>
<organism evidence="2 3">
    <name type="scientific">Candidatus Endonucleibacter bathymodioli</name>
    <dbReference type="NCBI Taxonomy" id="539814"/>
    <lineage>
        <taxon>Bacteria</taxon>
        <taxon>Pseudomonadati</taxon>
        <taxon>Pseudomonadota</taxon>
        <taxon>Gammaproteobacteria</taxon>
        <taxon>Oceanospirillales</taxon>
        <taxon>Endozoicomonadaceae</taxon>
        <taxon>Candidatus Endonucleibacter</taxon>
    </lineage>
</organism>
<accession>A0AA90NZC6</accession>
<gene>
    <name evidence="2" type="ORF">QS748_08950</name>
</gene>
<dbReference type="AlphaFoldDB" id="A0AA90NZC6"/>
<comment type="caution">
    <text evidence="2">The sequence shown here is derived from an EMBL/GenBank/DDBJ whole genome shotgun (WGS) entry which is preliminary data.</text>
</comment>
<sequence length="254" mass="29641">MNKITKQHFKVNDFEGLKEFYVDILGMQNFSINGTMIFGFTKNSCFLHFHKVPVKPYASTSNDFYWKIGVTLKNLDVAVDYLRDKNIVISSPVQFKEIGYMSKVIDPKGFVIELLQQGFVGYEEKISENVHPIGSQGTLSHITLRIHDLVKAQTYFEQRCNMRLMSIQPVEELEFCLYFYSFSNEDLPHENLKSVKNRQWLWRRPYTFIELQHIQIPTVILHKTPFDMAGFDGFSYGDTIEEYVSCSSLIDEIL</sequence>
<feature type="domain" description="VOC" evidence="1">
    <location>
        <begin position="3"/>
        <end position="117"/>
    </location>
</feature>
<dbReference type="InterPro" id="IPR029068">
    <property type="entry name" value="Glyas_Bleomycin-R_OHBP_Dase"/>
</dbReference>
<dbReference type="PROSITE" id="PS51819">
    <property type="entry name" value="VOC"/>
    <property type="match status" value="1"/>
</dbReference>
<dbReference type="SUPFAM" id="SSF54593">
    <property type="entry name" value="Glyoxalase/Bleomycin resistance protein/Dihydroxybiphenyl dioxygenase"/>
    <property type="match status" value="1"/>
</dbReference>
<name>A0AA90NZC6_9GAMM</name>
<evidence type="ECO:0000313" key="3">
    <source>
        <dbReference type="Proteomes" id="UP001178148"/>
    </source>
</evidence>
<keyword evidence="3" id="KW-1185">Reference proteome</keyword>
<protein>
    <submittedName>
        <fullName evidence="2">VOC family protein</fullName>
    </submittedName>
</protein>
<dbReference type="EMBL" id="JASXSV010000012">
    <property type="protein sequence ID" value="MDP0589296.1"/>
    <property type="molecule type" value="Genomic_DNA"/>
</dbReference>
<dbReference type="InterPro" id="IPR037523">
    <property type="entry name" value="VOC_core"/>
</dbReference>
<dbReference type="Gene3D" id="3.10.180.10">
    <property type="entry name" value="2,3-Dihydroxybiphenyl 1,2-Dioxygenase, domain 1"/>
    <property type="match status" value="2"/>
</dbReference>
<evidence type="ECO:0000313" key="2">
    <source>
        <dbReference type="EMBL" id="MDP0589296.1"/>
    </source>
</evidence>
<evidence type="ECO:0000259" key="1">
    <source>
        <dbReference type="PROSITE" id="PS51819"/>
    </source>
</evidence>